<proteinExistence type="predicted"/>
<name>A0ABD5XRF8_9EURY</name>
<keyword evidence="1" id="KW-0472">Membrane</keyword>
<reference evidence="2 3" key="1">
    <citation type="journal article" date="2019" name="Int. J. Syst. Evol. Microbiol.">
        <title>The Global Catalogue of Microorganisms (GCM) 10K type strain sequencing project: providing services to taxonomists for standard genome sequencing and annotation.</title>
        <authorList>
            <consortium name="The Broad Institute Genomics Platform"/>
            <consortium name="The Broad Institute Genome Sequencing Center for Infectious Disease"/>
            <person name="Wu L."/>
            <person name="Ma J."/>
        </authorList>
    </citation>
    <scope>NUCLEOTIDE SEQUENCE [LARGE SCALE GENOMIC DNA]</scope>
    <source>
        <strain evidence="2 3">DT92</strain>
    </source>
</reference>
<feature type="transmembrane region" description="Helical" evidence="1">
    <location>
        <begin position="6"/>
        <end position="25"/>
    </location>
</feature>
<protein>
    <recommendedName>
        <fullName evidence="4">PH domain-containing protein</fullName>
    </recommendedName>
</protein>
<keyword evidence="1" id="KW-0812">Transmembrane</keyword>
<keyword evidence="3" id="KW-1185">Reference proteome</keyword>
<dbReference type="EMBL" id="JBHSZG010000002">
    <property type="protein sequence ID" value="MFC7137697.1"/>
    <property type="molecule type" value="Genomic_DNA"/>
</dbReference>
<comment type="caution">
    <text evidence="2">The sequence shown here is derived from an EMBL/GenBank/DDBJ whole genome shotgun (WGS) entry which is preliminary data.</text>
</comment>
<evidence type="ECO:0008006" key="4">
    <source>
        <dbReference type="Google" id="ProtNLM"/>
    </source>
</evidence>
<gene>
    <name evidence="2" type="ORF">ACFQRB_17005</name>
</gene>
<dbReference type="AlphaFoldDB" id="A0ABD5XRF8"/>
<sequence>MLATGPLSWVGLLIVGAVAALVYSLRLQSEVREDGVYVKMWPIHRSFRRFPWAEIEHYEATSYGPLREFGGWGIRWAPGKIAYNVSGTEGVLIERTDGRTVLIGSQRASEFVRGIDQTVA</sequence>
<organism evidence="2 3">
    <name type="scientific">Halobaculum litoreum</name>
    <dbReference type="NCBI Taxonomy" id="3031998"/>
    <lineage>
        <taxon>Archaea</taxon>
        <taxon>Methanobacteriati</taxon>
        <taxon>Methanobacteriota</taxon>
        <taxon>Stenosarchaea group</taxon>
        <taxon>Halobacteria</taxon>
        <taxon>Halobacteriales</taxon>
        <taxon>Haloferacaceae</taxon>
        <taxon>Halobaculum</taxon>
    </lineage>
</organism>
<evidence type="ECO:0000313" key="3">
    <source>
        <dbReference type="Proteomes" id="UP001596368"/>
    </source>
</evidence>
<accession>A0ABD5XRF8</accession>
<dbReference type="Proteomes" id="UP001596368">
    <property type="component" value="Unassembled WGS sequence"/>
</dbReference>
<evidence type="ECO:0000256" key="1">
    <source>
        <dbReference type="SAM" id="Phobius"/>
    </source>
</evidence>
<keyword evidence="1" id="KW-1133">Transmembrane helix</keyword>
<evidence type="ECO:0000313" key="2">
    <source>
        <dbReference type="EMBL" id="MFC7137697.1"/>
    </source>
</evidence>